<dbReference type="Pfam" id="PF09479">
    <property type="entry name" value="Flg_new"/>
    <property type="match status" value="2"/>
</dbReference>
<dbReference type="Proteomes" id="UP000285274">
    <property type="component" value="Unassembled WGS sequence"/>
</dbReference>
<sequence length="411" mass="47109">MLDEFKKNDTTIDLYPIWTPNTYTLTYDLNGGSFNASTTQRFKYESEDAISSEIPIKTGYVSTGWKWGDVTMQPGDTIPKECGNFTLTAQWKKQYTLTFDANGGTVSETSRTITEGNQIGNLPTPNKDGYRFYGWYAISNGNDWQTSYLILGSSTMTQDLKIVASWGPPVETLAKQNESTLPDGIYKIYSGISSFSDYNLKPRLENSDDENQILLKKEDSSEYAFWQIEHDSSGFVMFKNRKTGKYLDLASAFATSKRQIQLYSENGTYTQKWIVVNKNGKYQIISAVNPNFVLDLSNATLDGGDYGVVQLYYDNGTFAQRWVFEKIYTPGTIVNIDNNDYIMLQHKERNKYLLLKRKVVEMRALMNHMIQIHIYVQMGNIQIPMKTAKLISIWKMIGMKGFQMKLRMLFK</sequence>
<organism evidence="3 4">
    <name type="scientific">Holdemanella biformis</name>
    <dbReference type="NCBI Taxonomy" id="1735"/>
    <lineage>
        <taxon>Bacteria</taxon>
        <taxon>Bacillati</taxon>
        <taxon>Bacillota</taxon>
        <taxon>Erysipelotrichia</taxon>
        <taxon>Erysipelotrichales</taxon>
        <taxon>Erysipelotrichaceae</taxon>
        <taxon>Holdemanella</taxon>
    </lineage>
</organism>
<gene>
    <name evidence="3" type="ORF">DWX92_06985</name>
</gene>
<dbReference type="CDD" id="cd00161">
    <property type="entry name" value="beta-trefoil_Ricin-like"/>
    <property type="match status" value="1"/>
</dbReference>
<dbReference type="GO" id="GO:0030313">
    <property type="term" value="C:cell envelope"/>
    <property type="evidence" value="ECO:0007669"/>
    <property type="project" value="UniProtKB-SubCell"/>
</dbReference>
<comment type="subcellular location">
    <subcellularLocation>
        <location evidence="1">Cell envelope</location>
    </subcellularLocation>
</comment>
<dbReference type="InterPro" id="IPR035992">
    <property type="entry name" value="Ricin_B-like_lectins"/>
</dbReference>
<dbReference type="InterPro" id="IPR000772">
    <property type="entry name" value="Ricin_B_lectin"/>
</dbReference>
<dbReference type="InterPro" id="IPR042229">
    <property type="entry name" value="Listeria/Bacterioides_rpt_sf"/>
</dbReference>
<dbReference type="PROSITE" id="PS50231">
    <property type="entry name" value="RICIN_B_LECTIN"/>
    <property type="match status" value="1"/>
</dbReference>
<evidence type="ECO:0000256" key="1">
    <source>
        <dbReference type="ARBA" id="ARBA00004196"/>
    </source>
</evidence>
<dbReference type="AlphaFoldDB" id="A0A412J0T6"/>
<protein>
    <recommendedName>
        <fullName evidence="2">Ricin B lectin domain-containing protein</fullName>
    </recommendedName>
</protein>
<evidence type="ECO:0000313" key="4">
    <source>
        <dbReference type="Proteomes" id="UP000285274"/>
    </source>
</evidence>
<name>A0A412J0T6_9FIRM</name>
<dbReference type="Gene3D" id="2.60.40.4270">
    <property type="entry name" value="Listeria-Bacteroides repeat domain"/>
    <property type="match status" value="2"/>
</dbReference>
<dbReference type="Pfam" id="PF14200">
    <property type="entry name" value="RicinB_lectin_2"/>
    <property type="match status" value="1"/>
</dbReference>
<reference evidence="3 4" key="1">
    <citation type="submission" date="2018-08" db="EMBL/GenBank/DDBJ databases">
        <title>A genome reference for cultivated species of the human gut microbiota.</title>
        <authorList>
            <person name="Zou Y."/>
            <person name="Xue W."/>
            <person name="Luo G."/>
        </authorList>
    </citation>
    <scope>NUCLEOTIDE SEQUENCE [LARGE SCALE GENOMIC DNA]</scope>
    <source>
        <strain evidence="3 4">AF22-10AC</strain>
    </source>
</reference>
<evidence type="ECO:0000259" key="2">
    <source>
        <dbReference type="Pfam" id="PF14200"/>
    </source>
</evidence>
<dbReference type="Gene3D" id="2.80.10.50">
    <property type="match status" value="2"/>
</dbReference>
<comment type="caution">
    <text evidence="3">The sequence shown here is derived from an EMBL/GenBank/DDBJ whole genome shotgun (WGS) entry which is preliminary data.</text>
</comment>
<dbReference type="RefSeq" id="WP_118320096.1">
    <property type="nucleotide sequence ID" value="NZ_QRVM01000029.1"/>
</dbReference>
<dbReference type="EMBL" id="QRVM01000029">
    <property type="protein sequence ID" value="RGS45954.1"/>
    <property type="molecule type" value="Genomic_DNA"/>
</dbReference>
<proteinExistence type="predicted"/>
<dbReference type="InterPro" id="IPR013378">
    <property type="entry name" value="InlB-like_B-rpt"/>
</dbReference>
<accession>A0A412J0T6</accession>
<dbReference type="SUPFAM" id="SSF50370">
    <property type="entry name" value="Ricin B-like lectins"/>
    <property type="match status" value="1"/>
</dbReference>
<feature type="domain" description="Ricin B lectin" evidence="2">
    <location>
        <begin position="226"/>
        <end position="303"/>
    </location>
</feature>
<evidence type="ECO:0000313" key="3">
    <source>
        <dbReference type="EMBL" id="RGS45954.1"/>
    </source>
</evidence>